<proteinExistence type="inferred from homology"/>
<evidence type="ECO:0000256" key="2">
    <source>
        <dbReference type="ARBA" id="ARBA00093455"/>
    </source>
</evidence>
<dbReference type="EMBL" id="JACVVK020000104">
    <property type="protein sequence ID" value="KAK7492347.1"/>
    <property type="molecule type" value="Genomic_DNA"/>
</dbReference>
<keyword evidence="5" id="KW-1185">Reference proteome</keyword>
<dbReference type="Pfam" id="PF07258">
    <property type="entry name" value="COMM_domain"/>
    <property type="match status" value="1"/>
</dbReference>
<evidence type="ECO:0000259" key="3">
    <source>
        <dbReference type="PROSITE" id="PS51269"/>
    </source>
</evidence>
<evidence type="ECO:0000313" key="5">
    <source>
        <dbReference type="Proteomes" id="UP001519460"/>
    </source>
</evidence>
<evidence type="ECO:0000313" key="4">
    <source>
        <dbReference type="EMBL" id="KAK7492347.1"/>
    </source>
</evidence>
<gene>
    <name evidence="4" type="ORF">BaRGS_00016444</name>
</gene>
<dbReference type="Proteomes" id="UP001519460">
    <property type="component" value="Unassembled WGS sequence"/>
</dbReference>
<dbReference type="InterPro" id="IPR033776">
    <property type="entry name" value="COMMD1_N"/>
</dbReference>
<dbReference type="Pfam" id="PF17221">
    <property type="entry name" value="COMMD1_N"/>
    <property type="match status" value="1"/>
</dbReference>
<dbReference type="AlphaFoldDB" id="A0ABD0KYQ8"/>
<dbReference type="InterPro" id="IPR017920">
    <property type="entry name" value="COMM"/>
</dbReference>
<comment type="similarity">
    <text evidence="2">Belongs to the COMM domain-containing protein 1 family.</text>
</comment>
<dbReference type="PROSITE" id="PS51269">
    <property type="entry name" value="COMM"/>
    <property type="match status" value="1"/>
</dbReference>
<dbReference type="PANTHER" id="PTHR21199:SF1">
    <property type="entry name" value="COMM DOMAIN-CONTAINING PROTEIN 1"/>
    <property type="match status" value="1"/>
</dbReference>
<dbReference type="PANTHER" id="PTHR21199">
    <property type="entry name" value="COMM DOMAIN-CONTAINING PROTEIN 1"/>
    <property type="match status" value="1"/>
</dbReference>
<feature type="domain" description="COMM" evidence="3">
    <location>
        <begin position="115"/>
        <end position="186"/>
    </location>
</feature>
<accession>A0ABD0KYQ8</accession>
<name>A0ABD0KYQ8_9CAEN</name>
<sequence length="188" mass="21751">MADDTKSFLALLNGLARMNYYGQSEITEDFLKEQIYPEMSQENFDHVLTRCRGLLKSMVSADMDMTQLEAFLSAQSKKRDAPLSEEQISAVRKFWKLNKTKIHESIISQTMWGNTLQKVSWRIDLKSQARHVNQINAPSAIMELQIGETLNKDKAADVVRFEMDEEKLTRVLASMQEIEQQINQYVQK</sequence>
<organism evidence="4 5">
    <name type="scientific">Batillaria attramentaria</name>
    <dbReference type="NCBI Taxonomy" id="370345"/>
    <lineage>
        <taxon>Eukaryota</taxon>
        <taxon>Metazoa</taxon>
        <taxon>Spiralia</taxon>
        <taxon>Lophotrochozoa</taxon>
        <taxon>Mollusca</taxon>
        <taxon>Gastropoda</taxon>
        <taxon>Caenogastropoda</taxon>
        <taxon>Sorbeoconcha</taxon>
        <taxon>Cerithioidea</taxon>
        <taxon>Batillariidae</taxon>
        <taxon>Batillaria</taxon>
    </lineage>
</organism>
<dbReference type="InterPro" id="IPR037351">
    <property type="entry name" value="Murr1"/>
</dbReference>
<comment type="caution">
    <text evidence="4">The sequence shown here is derived from an EMBL/GenBank/DDBJ whole genome shotgun (WGS) entry which is preliminary data.</text>
</comment>
<evidence type="ECO:0000256" key="1">
    <source>
        <dbReference type="ARBA" id="ARBA00016551"/>
    </source>
</evidence>
<protein>
    <recommendedName>
        <fullName evidence="1">COMM domain-containing protein 1</fullName>
    </recommendedName>
</protein>
<reference evidence="4 5" key="1">
    <citation type="journal article" date="2023" name="Sci. Data">
        <title>Genome assembly of the Korean intertidal mud-creeper Batillaria attramentaria.</title>
        <authorList>
            <person name="Patra A.K."/>
            <person name="Ho P.T."/>
            <person name="Jun S."/>
            <person name="Lee S.J."/>
            <person name="Kim Y."/>
            <person name="Won Y.J."/>
        </authorList>
    </citation>
    <scope>NUCLEOTIDE SEQUENCE [LARGE SCALE GENOMIC DNA]</scope>
    <source>
        <strain evidence="4">Wonlab-2016</strain>
    </source>
</reference>